<accession>A0A0F9PKG7</accession>
<gene>
    <name evidence="1" type="ORF">LCGC14_0815320</name>
</gene>
<name>A0A0F9PKG7_9ZZZZ</name>
<comment type="caution">
    <text evidence="1">The sequence shown here is derived from an EMBL/GenBank/DDBJ whole genome shotgun (WGS) entry which is preliminary data.</text>
</comment>
<evidence type="ECO:0000313" key="1">
    <source>
        <dbReference type="EMBL" id="KKN32290.1"/>
    </source>
</evidence>
<sequence length="224" mass="24762">MSGSILIACCTLGKVRIEHEMAVIHQAFPLGRTAKFRVFLGLTTVDGRNWAVKEAFDEDAEYLLYWDDDMIPRSPSAVAAITTPMAQNPEIDVVGGVYPMRRKDAPEPIVIKEKGAGIWWGWQDGGLHQVYMTGTGFTALRVSSLKKLDVETYSSQDGKLTLPRIFGRKSFNNGVDVGRMADDEYLAELCAEAGLSWYVAGNVLCDQIDIDGHIYRVEDAKVAV</sequence>
<evidence type="ECO:0008006" key="2">
    <source>
        <dbReference type="Google" id="ProtNLM"/>
    </source>
</evidence>
<dbReference type="Gene3D" id="3.90.550.40">
    <property type="match status" value="1"/>
</dbReference>
<dbReference type="AlphaFoldDB" id="A0A0F9PKG7"/>
<dbReference type="InterPro" id="IPR029044">
    <property type="entry name" value="Nucleotide-diphossugar_trans"/>
</dbReference>
<proteinExistence type="predicted"/>
<dbReference type="CDD" id="cd00761">
    <property type="entry name" value="Glyco_tranf_GTA_type"/>
    <property type="match status" value="1"/>
</dbReference>
<protein>
    <recommendedName>
        <fullName evidence="2">Glycosyltransferase 2-like domain-containing protein</fullName>
    </recommendedName>
</protein>
<reference evidence="1" key="1">
    <citation type="journal article" date="2015" name="Nature">
        <title>Complex archaea that bridge the gap between prokaryotes and eukaryotes.</title>
        <authorList>
            <person name="Spang A."/>
            <person name="Saw J.H."/>
            <person name="Jorgensen S.L."/>
            <person name="Zaremba-Niedzwiedzka K."/>
            <person name="Martijn J."/>
            <person name="Lind A.E."/>
            <person name="van Eijk R."/>
            <person name="Schleper C."/>
            <person name="Guy L."/>
            <person name="Ettema T.J."/>
        </authorList>
    </citation>
    <scope>NUCLEOTIDE SEQUENCE</scope>
</reference>
<dbReference type="SUPFAM" id="SSF53448">
    <property type="entry name" value="Nucleotide-diphospho-sugar transferases"/>
    <property type="match status" value="1"/>
</dbReference>
<organism evidence="1">
    <name type="scientific">marine sediment metagenome</name>
    <dbReference type="NCBI Taxonomy" id="412755"/>
    <lineage>
        <taxon>unclassified sequences</taxon>
        <taxon>metagenomes</taxon>
        <taxon>ecological metagenomes</taxon>
    </lineage>
</organism>
<dbReference type="EMBL" id="LAZR01002262">
    <property type="protein sequence ID" value="KKN32290.1"/>
    <property type="molecule type" value="Genomic_DNA"/>
</dbReference>